<dbReference type="PROSITE" id="PS51257">
    <property type="entry name" value="PROKAR_LIPOPROTEIN"/>
    <property type="match status" value="1"/>
</dbReference>
<gene>
    <name evidence="2" type="ORF">FHS44_005474</name>
</gene>
<evidence type="ECO:0000313" key="2">
    <source>
        <dbReference type="EMBL" id="MBB4918347.1"/>
    </source>
</evidence>
<evidence type="ECO:0000313" key="3">
    <source>
        <dbReference type="Proteomes" id="UP000552644"/>
    </source>
</evidence>
<keyword evidence="1" id="KW-0732">Signal</keyword>
<dbReference type="RefSeq" id="WP_184719514.1">
    <property type="nucleotide sequence ID" value="NZ_JACHJP010000006.1"/>
</dbReference>
<dbReference type="EMBL" id="JACHJP010000006">
    <property type="protein sequence ID" value="MBB4918347.1"/>
    <property type="molecule type" value="Genomic_DNA"/>
</dbReference>
<name>A0A7W7QRD7_9ACTN</name>
<sequence>MTRGIRVVIAVTICGMLAVGAAACGGGTARDASAGGDGSRAELTRLRGLLRAGASRLPDGFSARARDGWVPPFRAANQNCRLLLDTAGDGGVDPGGRTRVAVTYPGDRLGELAGVSMASYTGQGAELRFAELTRALDGCRVARNALAGKGTLFRVSRLRLDDAGSDVQARRLRGRLNGYPYEMHVVFALTGNTLVSLVHTGVARVDAARTGQLTRSLIDGAAS</sequence>
<dbReference type="AlphaFoldDB" id="A0A7W7QRD7"/>
<evidence type="ECO:0008006" key="4">
    <source>
        <dbReference type="Google" id="ProtNLM"/>
    </source>
</evidence>
<comment type="caution">
    <text evidence="2">The sequence shown here is derived from an EMBL/GenBank/DDBJ whole genome shotgun (WGS) entry which is preliminary data.</text>
</comment>
<organism evidence="2 3">
    <name type="scientific">Streptosporangium saharense</name>
    <dbReference type="NCBI Taxonomy" id="1706840"/>
    <lineage>
        <taxon>Bacteria</taxon>
        <taxon>Bacillati</taxon>
        <taxon>Actinomycetota</taxon>
        <taxon>Actinomycetes</taxon>
        <taxon>Streptosporangiales</taxon>
        <taxon>Streptosporangiaceae</taxon>
        <taxon>Streptosporangium</taxon>
    </lineage>
</organism>
<feature type="signal peptide" evidence="1">
    <location>
        <begin position="1"/>
        <end position="23"/>
    </location>
</feature>
<feature type="chain" id="PRO_5030914289" description="PknH-like extracellular domain-containing protein" evidence="1">
    <location>
        <begin position="24"/>
        <end position="223"/>
    </location>
</feature>
<keyword evidence="3" id="KW-1185">Reference proteome</keyword>
<dbReference type="Proteomes" id="UP000552644">
    <property type="component" value="Unassembled WGS sequence"/>
</dbReference>
<proteinExistence type="predicted"/>
<reference evidence="2 3" key="1">
    <citation type="submission" date="2020-08" db="EMBL/GenBank/DDBJ databases">
        <title>Genomic Encyclopedia of Type Strains, Phase III (KMG-III): the genomes of soil and plant-associated and newly described type strains.</title>
        <authorList>
            <person name="Whitman W."/>
        </authorList>
    </citation>
    <scope>NUCLEOTIDE SEQUENCE [LARGE SCALE GENOMIC DNA]</scope>
    <source>
        <strain evidence="2 3">CECT 8840</strain>
    </source>
</reference>
<accession>A0A7W7QRD7</accession>
<protein>
    <recommendedName>
        <fullName evidence="4">PknH-like extracellular domain-containing protein</fullName>
    </recommendedName>
</protein>
<evidence type="ECO:0000256" key="1">
    <source>
        <dbReference type="SAM" id="SignalP"/>
    </source>
</evidence>